<dbReference type="EMBL" id="CP109208">
    <property type="protein sequence ID" value="WUU58563.1"/>
    <property type="molecule type" value="Genomic_DNA"/>
</dbReference>
<feature type="region of interest" description="Disordered" evidence="1">
    <location>
        <begin position="1"/>
        <end position="27"/>
    </location>
</feature>
<evidence type="ECO:0000313" key="3">
    <source>
        <dbReference type="EMBL" id="WUU58563.1"/>
    </source>
</evidence>
<organism evidence="3">
    <name type="scientific">Streptomyces althioticus</name>
    <dbReference type="NCBI Taxonomy" id="83380"/>
    <lineage>
        <taxon>Bacteria</taxon>
        <taxon>Bacillati</taxon>
        <taxon>Actinomycetota</taxon>
        <taxon>Actinomycetes</taxon>
        <taxon>Kitasatosporales</taxon>
        <taxon>Streptomycetaceae</taxon>
        <taxon>Streptomyces</taxon>
        <taxon>Streptomyces althioticus group</taxon>
    </lineage>
</organism>
<name>A0ABZ1YJU3_9ACTN</name>
<accession>A0ABZ1YJU3</accession>
<evidence type="ECO:0000256" key="1">
    <source>
        <dbReference type="SAM" id="MobiDB-lite"/>
    </source>
</evidence>
<protein>
    <submittedName>
        <fullName evidence="3">Uncharacterized protein</fullName>
    </submittedName>
</protein>
<proteinExistence type="predicted"/>
<evidence type="ECO:0000313" key="2">
    <source>
        <dbReference type="EMBL" id="WUU58311.1"/>
    </source>
</evidence>
<keyword evidence="3" id="KW-0614">Plasmid</keyword>
<gene>
    <name evidence="2" type="ORF">OIE82_34615</name>
    <name evidence="3" type="ORF">OIE82_35935</name>
</gene>
<dbReference type="EMBL" id="CP109208">
    <property type="protein sequence ID" value="WUU58311.1"/>
    <property type="molecule type" value="Genomic_DNA"/>
</dbReference>
<geneLocation type="plasmid" evidence="3">
    <name>unnamed1</name>
</geneLocation>
<dbReference type="RefSeq" id="WP_395759907.1">
    <property type="nucleotide sequence ID" value="NZ_CP109208.1"/>
</dbReference>
<sequence length="102" mass="10579">MSHSTDEQPTPPVQLAPGAITRGGADKTTVAASPEFVDQLRALAERDGGKLLPGKTEADAALFAALSAPTARVHITDHDAQPSATWDQVVVDTPPSLPSILD</sequence>
<reference evidence="3" key="1">
    <citation type="submission" date="2022-10" db="EMBL/GenBank/DDBJ databases">
        <title>The complete genomes of actinobacterial strains from the NBC collection.</title>
        <authorList>
            <person name="Joergensen T.S."/>
            <person name="Alvarez Arevalo M."/>
            <person name="Sterndorff E.B."/>
            <person name="Faurdal D."/>
            <person name="Vuksanovic O."/>
            <person name="Mourched A.-S."/>
            <person name="Charusanti P."/>
            <person name="Shaw S."/>
            <person name="Blin K."/>
            <person name="Weber T."/>
        </authorList>
    </citation>
    <scope>NUCLEOTIDE SEQUENCE [LARGE SCALE GENOMIC DNA]</scope>
    <source>
        <strain evidence="3">NBC 01686</strain>
        <plasmid evidence="3">unnamed1</plasmid>
    </source>
</reference>